<accession>A0ABW4F577</accession>
<dbReference type="RefSeq" id="WP_344728200.1">
    <property type="nucleotide sequence ID" value="NZ_BAAAUS010000049.1"/>
</dbReference>
<evidence type="ECO:0000313" key="1">
    <source>
        <dbReference type="EMBL" id="MFD1522703.1"/>
    </source>
</evidence>
<organism evidence="1 2">
    <name type="scientific">Pseudonocardia yunnanensis</name>
    <dbReference type="NCBI Taxonomy" id="58107"/>
    <lineage>
        <taxon>Bacteria</taxon>
        <taxon>Bacillati</taxon>
        <taxon>Actinomycetota</taxon>
        <taxon>Actinomycetes</taxon>
        <taxon>Pseudonocardiales</taxon>
        <taxon>Pseudonocardiaceae</taxon>
        <taxon>Pseudonocardia</taxon>
    </lineage>
</organism>
<dbReference type="NCBIfam" id="TIGR01907">
    <property type="entry name" value="casE_Cse3"/>
    <property type="match status" value="1"/>
</dbReference>
<dbReference type="SMART" id="SM01101">
    <property type="entry name" value="CRISPR_assoc"/>
    <property type="match status" value="1"/>
</dbReference>
<dbReference type="InterPro" id="IPR010179">
    <property type="entry name" value="CRISPR-assoc_prot_Cse3"/>
</dbReference>
<protein>
    <submittedName>
        <fullName evidence="1">Type I-E CRISPR-associated protein Cas6/Cse3/CasE</fullName>
    </submittedName>
</protein>
<keyword evidence="2" id="KW-1185">Reference proteome</keyword>
<gene>
    <name evidence="1" type="primary">cas6e</name>
    <name evidence="1" type="ORF">ACFSJD_34780</name>
</gene>
<name>A0ABW4F577_9PSEU</name>
<dbReference type="Proteomes" id="UP001597114">
    <property type="component" value="Unassembled WGS sequence"/>
</dbReference>
<dbReference type="SUPFAM" id="SSF117987">
    <property type="entry name" value="CRISPR-associated protein"/>
    <property type="match status" value="2"/>
</dbReference>
<evidence type="ECO:0000313" key="2">
    <source>
        <dbReference type="Proteomes" id="UP001597114"/>
    </source>
</evidence>
<dbReference type="EMBL" id="JBHUCO010000047">
    <property type="protein sequence ID" value="MFD1522703.1"/>
    <property type="molecule type" value="Genomic_DNA"/>
</dbReference>
<dbReference type="Pfam" id="PF08798">
    <property type="entry name" value="CRISPR_assoc"/>
    <property type="match status" value="1"/>
</dbReference>
<dbReference type="Gene3D" id="3.30.70.1200">
    <property type="entry name" value="Crispr-associated protein, domain 1"/>
    <property type="match status" value="1"/>
</dbReference>
<sequence>MHLTRFEIDPARRDARRLLASPHRLHAAVMAAFPESCEEDSEGRVLWRLDEGRHDVVLYIVSPGRPDLTHLVETAGRPTHGWQTLDYRPFLDRLTSGDRWAFRLLANPVHNARPVDATGRGKRFAHVTAARQTGWLLRQARRHGFSVPEGVHEEPDLIVRSRRTQRFSRHEHTVTLATAVFEGQLRIDDPVAVRAALISGIGPAKGYGCGLLTLAAVR</sequence>
<reference evidence="2" key="1">
    <citation type="journal article" date="2019" name="Int. J. Syst. Evol. Microbiol.">
        <title>The Global Catalogue of Microorganisms (GCM) 10K type strain sequencing project: providing services to taxonomists for standard genome sequencing and annotation.</title>
        <authorList>
            <consortium name="The Broad Institute Genomics Platform"/>
            <consortium name="The Broad Institute Genome Sequencing Center for Infectious Disease"/>
            <person name="Wu L."/>
            <person name="Ma J."/>
        </authorList>
    </citation>
    <scope>NUCLEOTIDE SEQUENCE [LARGE SCALE GENOMIC DNA]</scope>
    <source>
        <strain evidence="2">CCM 7043</strain>
    </source>
</reference>
<dbReference type="Gene3D" id="3.30.70.1210">
    <property type="entry name" value="Crispr-associated protein, domain 2"/>
    <property type="match status" value="1"/>
</dbReference>
<comment type="caution">
    <text evidence="1">The sequence shown here is derived from an EMBL/GenBank/DDBJ whole genome shotgun (WGS) entry which is preliminary data.</text>
</comment>
<proteinExistence type="predicted"/>
<dbReference type="CDD" id="cd09727">
    <property type="entry name" value="Cas6_I-E"/>
    <property type="match status" value="1"/>
</dbReference>